<keyword evidence="2" id="KW-0560">Oxidoreductase</keyword>
<dbReference type="Proteomes" id="UP000195607">
    <property type="component" value="Chromosome I"/>
</dbReference>
<evidence type="ECO:0000259" key="1">
    <source>
        <dbReference type="PROSITE" id="PS51725"/>
    </source>
</evidence>
<dbReference type="SUPFAM" id="SSF54909">
    <property type="entry name" value="Dimeric alpha+beta barrel"/>
    <property type="match status" value="1"/>
</dbReference>
<evidence type="ECO:0000313" key="2">
    <source>
        <dbReference type="EMBL" id="SIM65003.1"/>
    </source>
</evidence>
<dbReference type="PANTHER" id="PTHR34474">
    <property type="entry name" value="SIGNAL TRANSDUCTION PROTEIN TRAP"/>
    <property type="match status" value="1"/>
</dbReference>
<dbReference type="Pfam" id="PF03992">
    <property type="entry name" value="ABM"/>
    <property type="match status" value="1"/>
</dbReference>
<dbReference type="EMBL" id="LT671858">
    <property type="protein sequence ID" value="SIM65003.1"/>
    <property type="molecule type" value="Genomic_DNA"/>
</dbReference>
<dbReference type="PROSITE" id="PS51725">
    <property type="entry name" value="ABM"/>
    <property type="match status" value="1"/>
</dbReference>
<feature type="domain" description="ABM" evidence="1">
    <location>
        <begin position="2"/>
        <end position="95"/>
    </location>
</feature>
<dbReference type="GO" id="GO:0004497">
    <property type="term" value="F:monooxygenase activity"/>
    <property type="evidence" value="ECO:0007669"/>
    <property type="project" value="UniProtKB-KW"/>
</dbReference>
<name>A0A1N5UVN4_9ARCH</name>
<gene>
    <name evidence="2" type="ORF">CSP5_1137</name>
</gene>
<protein>
    <submittedName>
        <fullName evidence="2">Predicted heme-degrading monooxygenase</fullName>
    </submittedName>
</protein>
<sequence>MIVVENRIRVARDFRNEFEERFKNRQSNLKKFHGFVRNYILKPTGNDDEYVVMTLWDSRKDFDTWTDSSDFKESHSMPMPQGAILDRPVLKIHEIIQEI</sequence>
<dbReference type="InterPro" id="IPR011008">
    <property type="entry name" value="Dimeric_a/b-barrel"/>
</dbReference>
<reference evidence="2 3" key="1">
    <citation type="submission" date="2016-04" db="EMBL/GenBank/DDBJ databases">
        <authorList>
            <person name="Evans L.H."/>
            <person name="Alamgir A."/>
            <person name="Owens N."/>
            <person name="Weber N.D."/>
            <person name="Virtaneva K."/>
            <person name="Barbian K."/>
            <person name="Babar A."/>
            <person name="Rosenke K."/>
        </authorList>
    </citation>
    <scope>NUCLEOTIDE SEQUENCE [LARGE SCALE GENOMIC DNA]</scope>
    <source>
        <strain evidence="3">S5(T) (JCM 30642 \VKM B-2941)</strain>
    </source>
</reference>
<organism evidence="2 3">
    <name type="scientific">Cuniculiplasma divulgatum</name>
    <dbReference type="NCBI Taxonomy" id="1673428"/>
    <lineage>
        <taxon>Archaea</taxon>
        <taxon>Methanobacteriati</taxon>
        <taxon>Thermoplasmatota</taxon>
        <taxon>Thermoplasmata</taxon>
        <taxon>Thermoplasmatales</taxon>
        <taxon>Cuniculiplasmataceae</taxon>
        <taxon>Cuniculiplasma</taxon>
    </lineage>
</organism>
<dbReference type="GeneID" id="41588396"/>
<dbReference type="RefSeq" id="WP_148689826.1">
    <property type="nucleotide sequence ID" value="NZ_LT671858.1"/>
</dbReference>
<proteinExistence type="predicted"/>
<accession>A0A1N5UVN4</accession>
<keyword evidence="2" id="KW-0503">Monooxygenase</keyword>
<dbReference type="InterPro" id="IPR050404">
    <property type="entry name" value="Heme-degrading_MO"/>
</dbReference>
<dbReference type="InterPro" id="IPR007138">
    <property type="entry name" value="ABM_dom"/>
</dbReference>
<dbReference type="AlphaFoldDB" id="A0A1N5UVN4"/>
<dbReference type="Gene3D" id="3.30.70.100">
    <property type="match status" value="1"/>
</dbReference>
<dbReference type="PANTHER" id="PTHR34474:SF2">
    <property type="entry name" value="SIGNAL TRANSDUCTION PROTEIN TRAP"/>
    <property type="match status" value="1"/>
</dbReference>
<evidence type="ECO:0000313" key="3">
    <source>
        <dbReference type="Proteomes" id="UP000195607"/>
    </source>
</evidence>